<dbReference type="Proteomes" id="UP000177707">
    <property type="component" value="Unassembled WGS sequence"/>
</dbReference>
<dbReference type="EMBL" id="MHWB01000011">
    <property type="protein sequence ID" value="OHB01642.1"/>
    <property type="molecule type" value="Genomic_DNA"/>
</dbReference>
<name>A0A1G2TYJ7_9BACT</name>
<gene>
    <name evidence="1" type="ORF">A3A96_03175</name>
</gene>
<accession>A0A1G2TYJ7</accession>
<dbReference type="AlphaFoldDB" id="A0A1G2TYJ7"/>
<evidence type="ECO:0000313" key="1">
    <source>
        <dbReference type="EMBL" id="OHB01642.1"/>
    </source>
</evidence>
<evidence type="ECO:0000313" key="2">
    <source>
        <dbReference type="Proteomes" id="UP000177707"/>
    </source>
</evidence>
<protein>
    <submittedName>
        <fullName evidence="1">Uncharacterized protein</fullName>
    </submittedName>
</protein>
<proteinExistence type="predicted"/>
<reference evidence="1 2" key="1">
    <citation type="journal article" date="2016" name="Nat. Commun.">
        <title>Thousands of microbial genomes shed light on interconnected biogeochemical processes in an aquifer system.</title>
        <authorList>
            <person name="Anantharaman K."/>
            <person name="Brown C.T."/>
            <person name="Hug L.A."/>
            <person name="Sharon I."/>
            <person name="Castelle C.J."/>
            <person name="Probst A.J."/>
            <person name="Thomas B.C."/>
            <person name="Singh A."/>
            <person name="Wilkins M.J."/>
            <person name="Karaoz U."/>
            <person name="Brodie E.L."/>
            <person name="Williams K.H."/>
            <person name="Hubbard S.S."/>
            <person name="Banfield J.F."/>
        </authorList>
    </citation>
    <scope>NUCLEOTIDE SEQUENCE [LARGE SCALE GENOMIC DNA]</scope>
</reference>
<organism evidence="1 2">
    <name type="scientific">Candidatus Zambryskibacteria bacterium RIFCSPLOWO2_01_FULL_39_39</name>
    <dbReference type="NCBI Taxonomy" id="1802758"/>
    <lineage>
        <taxon>Bacteria</taxon>
        <taxon>Candidatus Zambryskiibacteriota</taxon>
    </lineage>
</organism>
<comment type="caution">
    <text evidence="1">The sequence shown here is derived from an EMBL/GenBank/DDBJ whole genome shotgun (WGS) entry which is preliminary data.</text>
</comment>
<dbReference type="STRING" id="1802758.A3A96_03175"/>
<sequence length="282" mass="30606">MPSKKVLSIFILTTALVGAIIIAFGRDKSSTAINFASNLVAGEKLNIPENPNWQNELGEVSQNTEGVQAKEEVGAGGEETATDTISKTLISNYLALKQNGSLNQESAQKLVDQTANLASQLGGEVTLETKLNIISDGGKQTMIDYGENLGNILRNNKPQEVKNELEIISSAVSSRDPSKTEELNTIIAVYEKSAEDLIEMPVPQTFVKAHLDMVNGIIGMAIALKEMRTVFSDPIKSLSSMQLYKEGLTIFIQAKQATNVFIIKNNIVYKQGSGGYYLLYGI</sequence>